<gene>
    <name evidence="1" type="ORF">QR685DRAFT_540518</name>
</gene>
<comment type="caution">
    <text evidence="1">The sequence shown here is derived from an EMBL/GenBank/DDBJ whole genome shotgun (WGS) entry which is preliminary data.</text>
</comment>
<dbReference type="EMBL" id="JAVLET010000001">
    <property type="protein sequence ID" value="KAL0475140.1"/>
    <property type="molecule type" value="Genomic_DNA"/>
</dbReference>
<organism evidence="1 2">
    <name type="scientific">Neurospora intermedia</name>
    <dbReference type="NCBI Taxonomy" id="5142"/>
    <lineage>
        <taxon>Eukaryota</taxon>
        <taxon>Fungi</taxon>
        <taxon>Dikarya</taxon>
        <taxon>Ascomycota</taxon>
        <taxon>Pezizomycotina</taxon>
        <taxon>Sordariomycetes</taxon>
        <taxon>Sordariomycetidae</taxon>
        <taxon>Sordariales</taxon>
        <taxon>Sordariaceae</taxon>
        <taxon>Neurospora</taxon>
    </lineage>
</organism>
<evidence type="ECO:0000313" key="1">
    <source>
        <dbReference type="EMBL" id="KAL0475140.1"/>
    </source>
</evidence>
<keyword evidence="2" id="KW-1185">Reference proteome</keyword>
<sequence length="206" mass="23799">MASTRLKEEEFPVIWMSDPNALKTDYHHPLTEEPVFRPVPISQISTLSKIKAEQGWRKGTTLLEGVSWRWERDLRADLQNRYQSPHYDHDLCCPQFPVFALANKKKTSSTTKFTTSLSSPPPLRYTPPQQQHHHYHHHYCRYRYYCHYATTDASTTVNAAATTTYLHCNYTTAKAESATTQRALHHVEKHSKPNFSGHTKSTAKTI</sequence>
<name>A0ABR3DR52_NEUIN</name>
<reference evidence="1 2" key="1">
    <citation type="submission" date="2023-09" db="EMBL/GenBank/DDBJ databases">
        <title>Multi-omics analysis of a traditional fermented food reveals byproduct-associated fungal strains for waste-to-food upcycling.</title>
        <authorList>
            <consortium name="Lawrence Berkeley National Laboratory"/>
            <person name="Rekdal V.M."/>
            <person name="Villalobos-Escobedo J.M."/>
            <person name="Rodriguez-Valeron N."/>
            <person name="Garcia M.O."/>
            <person name="Vasquez D.P."/>
            <person name="Damayanti I."/>
            <person name="Sorensen P.M."/>
            <person name="Baidoo E.E."/>
            <person name="De Carvalho A.C."/>
            <person name="Riley R."/>
            <person name="Lipzen A."/>
            <person name="He G."/>
            <person name="Yan M."/>
            <person name="Haridas S."/>
            <person name="Daum C."/>
            <person name="Yoshinaga Y."/>
            <person name="Ng V."/>
            <person name="Grigoriev I.V."/>
            <person name="Munk R."/>
            <person name="Nuraida L."/>
            <person name="Wijaya C.H."/>
            <person name="Morales P.-C."/>
            <person name="Keasling J.D."/>
        </authorList>
    </citation>
    <scope>NUCLEOTIDE SEQUENCE [LARGE SCALE GENOMIC DNA]</scope>
    <source>
        <strain evidence="1 2">FGSC 2613</strain>
    </source>
</reference>
<dbReference type="Proteomes" id="UP001451303">
    <property type="component" value="Unassembled WGS sequence"/>
</dbReference>
<evidence type="ECO:0000313" key="2">
    <source>
        <dbReference type="Proteomes" id="UP001451303"/>
    </source>
</evidence>
<proteinExistence type="predicted"/>
<protein>
    <submittedName>
        <fullName evidence="1">Uncharacterized protein</fullName>
    </submittedName>
</protein>
<accession>A0ABR3DR52</accession>